<dbReference type="KEGG" id="aaqi:AAQM_1307"/>
<sequence>MRIDVQRNQNLIFKAISKLNKGGETININKVAKITGLNWKTVSKYFKNDFLLKDL</sequence>
<protein>
    <submittedName>
        <fullName evidence="1">Uncharacterized protein</fullName>
    </submittedName>
</protein>
<dbReference type="RefSeq" id="WP_171920677.1">
    <property type="nucleotide sequence ID" value="NZ_CBCSAE010000004.1"/>
</dbReference>
<organism evidence="1 2">
    <name type="scientific">Arcobacter aquimarinus</name>
    <dbReference type="NCBI Taxonomy" id="1315211"/>
    <lineage>
        <taxon>Bacteria</taxon>
        <taxon>Pseudomonadati</taxon>
        <taxon>Campylobacterota</taxon>
        <taxon>Epsilonproteobacteria</taxon>
        <taxon>Campylobacterales</taxon>
        <taxon>Arcobacteraceae</taxon>
        <taxon>Arcobacter</taxon>
    </lineage>
</organism>
<dbReference type="Proteomes" id="UP000502065">
    <property type="component" value="Chromosome"/>
</dbReference>
<accession>A0AAE7B2Z3</accession>
<dbReference type="EMBL" id="CP030944">
    <property type="protein sequence ID" value="QKE26056.1"/>
    <property type="molecule type" value="Genomic_DNA"/>
</dbReference>
<dbReference type="AlphaFoldDB" id="A0AAE7B2Z3"/>
<evidence type="ECO:0000313" key="1">
    <source>
        <dbReference type="EMBL" id="QKE26056.1"/>
    </source>
</evidence>
<proteinExistence type="predicted"/>
<name>A0AAE7B2Z3_9BACT</name>
<reference evidence="1 2" key="1">
    <citation type="submission" date="2018-07" db="EMBL/GenBank/DDBJ databases">
        <title>Identification of phenol metabolism pathways in Arcobacter.</title>
        <authorList>
            <person name="Miller W.G."/>
            <person name="Yee E."/>
            <person name="Bono J.L."/>
        </authorList>
    </citation>
    <scope>NUCLEOTIDE SEQUENCE [LARGE SCALE GENOMIC DNA]</scope>
    <source>
        <strain evidence="1 2">W63</strain>
    </source>
</reference>
<gene>
    <name evidence="1" type="ORF">AAQM_1307</name>
</gene>
<keyword evidence="2" id="KW-1185">Reference proteome</keyword>
<evidence type="ECO:0000313" key="2">
    <source>
        <dbReference type="Proteomes" id="UP000502065"/>
    </source>
</evidence>